<dbReference type="Pfam" id="PF23414">
    <property type="entry name" value="Beta-prop_EML_2"/>
    <property type="match status" value="1"/>
</dbReference>
<dbReference type="Gene3D" id="1.10.287.1490">
    <property type="match status" value="1"/>
</dbReference>
<dbReference type="GeneID" id="16074800"/>
<evidence type="ECO:0000256" key="4">
    <source>
        <dbReference type="SAM" id="Coils"/>
    </source>
</evidence>
<evidence type="ECO:0000256" key="5">
    <source>
        <dbReference type="SAM" id="MobiDB-lite"/>
    </source>
</evidence>
<evidence type="ECO:0000256" key="3">
    <source>
        <dbReference type="PROSITE-ProRule" id="PRU00221"/>
    </source>
</evidence>
<dbReference type="EMBL" id="GL832965">
    <property type="protein sequence ID" value="EGD73190.1"/>
    <property type="molecule type" value="Genomic_DNA"/>
</dbReference>
<dbReference type="InterPro" id="IPR036322">
    <property type="entry name" value="WD40_repeat_dom_sf"/>
</dbReference>
<organism evidence="9">
    <name type="scientific">Salpingoeca rosetta (strain ATCC 50818 / BSB-021)</name>
    <dbReference type="NCBI Taxonomy" id="946362"/>
    <lineage>
        <taxon>Eukaryota</taxon>
        <taxon>Choanoflagellata</taxon>
        <taxon>Craspedida</taxon>
        <taxon>Salpingoecidae</taxon>
        <taxon>Salpingoeca</taxon>
    </lineage>
</organism>
<feature type="domain" description="Cfap43 N-terminal" evidence="6">
    <location>
        <begin position="27"/>
        <end position="263"/>
    </location>
</feature>
<reference evidence="8" key="1">
    <citation type="submission" date="2009-08" db="EMBL/GenBank/DDBJ databases">
        <title>Annotation of Salpingoeca rosetta.</title>
        <authorList>
            <consortium name="The Broad Institute Genome Sequencing Platform"/>
            <person name="Russ C."/>
            <person name="Cuomo C."/>
            <person name="Burger G."/>
            <person name="Gray M.W."/>
            <person name="Holland P.W.H."/>
            <person name="King N."/>
            <person name="Lang F.B.F."/>
            <person name="Roger A.J."/>
            <person name="Ruiz-Trillo I."/>
            <person name="Young S.K."/>
            <person name="Zeng Q."/>
            <person name="Gargeya S."/>
            <person name="Alvarado L."/>
            <person name="Berlin A."/>
            <person name="Chapman S.B."/>
            <person name="Chen Z."/>
            <person name="Freedman E."/>
            <person name="Gellesch M."/>
            <person name="Goldberg J."/>
            <person name="Griggs A."/>
            <person name="Gujja S."/>
            <person name="Heilman E."/>
            <person name="Heiman D."/>
            <person name="Howarth C."/>
            <person name="Mehta T."/>
            <person name="Neiman D."/>
            <person name="Pearson M."/>
            <person name="Roberts A."/>
            <person name="Saif S."/>
            <person name="Shea T."/>
            <person name="Shenoy N."/>
            <person name="Sisk P."/>
            <person name="Stolte C."/>
            <person name="Sykes S."/>
            <person name="White J."/>
            <person name="Yandava C."/>
            <person name="Haas B."/>
            <person name="Nusbaum C."/>
            <person name="Birren B."/>
        </authorList>
    </citation>
    <scope>NUCLEOTIDE SEQUENCE [LARGE SCALE GENOMIC DNA]</scope>
    <source>
        <strain evidence="8">ATCC 50818</strain>
    </source>
</reference>
<dbReference type="InterPro" id="IPR055442">
    <property type="entry name" value="Beta-prop_EML-like_2nd"/>
</dbReference>
<keyword evidence="9" id="KW-1185">Reference proteome</keyword>
<evidence type="ECO:0000256" key="1">
    <source>
        <dbReference type="ARBA" id="ARBA00022574"/>
    </source>
</evidence>
<feature type="coiled-coil region" evidence="4">
    <location>
        <begin position="1048"/>
        <end position="1114"/>
    </location>
</feature>
<dbReference type="Proteomes" id="UP000007799">
    <property type="component" value="Unassembled WGS sequence"/>
</dbReference>
<dbReference type="Gene3D" id="2.130.10.10">
    <property type="entry name" value="YVTN repeat-like/Quinoprotein amine dehydrogenase"/>
    <property type="match status" value="2"/>
</dbReference>
<dbReference type="Pfam" id="PF23185">
    <property type="entry name" value="CFAP43_N"/>
    <property type="match status" value="1"/>
</dbReference>
<dbReference type="InterPro" id="IPR015943">
    <property type="entry name" value="WD40/YVTN_repeat-like_dom_sf"/>
</dbReference>
<dbReference type="InterPro" id="IPR001680">
    <property type="entry name" value="WD40_rpt"/>
</dbReference>
<keyword evidence="1 3" id="KW-0853">WD repeat</keyword>
<dbReference type="InterPro" id="IPR056296">
    <property type="entry name" value="Cfap43_N"/>
</dbReference>
<protein>
    <submittedName>
        <fullName evidence="8">WD repeat-containing protein 65</fullName>
    </submittedName>
</protein>
<dbReference type="OMA" id="FPHCNAV"/>
<dbReference type="InterPro" id="IPR052993">
    <property type="entry name" value="CFA-57"/>
</dbReference>
<evidence type="ECO:0000259" key="7">
    <source>
        <dbReference type="Pfam" id="PF23414"/>
    </source>
</evidence>
<dbReference type="SMART" id="SM00320">
    <property type="entry name" value="WD40"/>
    <property type="match status" value="10"/>
</dbReference>
<dbReference type="eggNOG" id="ENOG502QTIS">
    <property type="taxonomic scope" value="Eukaryota"/>
</dbReference>
<dbReference type="KEGG" id="sre:PTSG_04904"/>
<name>F2U8Y7_SALR5</name>
<evidence type="ECO:0000313" key="8">
    <source>
        <dbReference type="EMBL" id="EGD73190.1"/>
    </source>
</evidence>
<feature type="coiled-coil region" evidence="4">
    <location>
        <begin position="645"/>
        <end position="817"/>
    </location>
</feature>
<dbReference type="PROSITE" id="PS50294">
    <property type="entry name" value="WD_REPEATS_REGION"/>
    <property type="match status" value="1"/>
</dbReference>
<dbReference type="InParanoid" id="F2U8Y7"/>
<feature type="region of interest" description="Disordered" evidence="5">
    <location>
        <begin position="1174"/>
        <end position="1196"/>
    </location>
</feature>
<dbReference type="OrthoDB" id="10251741at2759"/>
<feature type="coiled-coil region" evidence="4">
    <location>
        <begin position="847"/>
        <end position="979"/>
    </location>
</feature>
<sequence length="1196" mass="136468">MVSTIVEPSFVFGLKGDVSDNICYLDEQNVIYPAGSSVVVYNIQQKTQRFIHGTEGSAGFTALAVSPNRRYVAIAEKAERASVTIYDLHSLKKRKFLSDATSDCEEFVCMTFSPDSKYLVTLGGAPEWFMHYWAWEKSQGPMAVTKCSLDPSIPVYRVTFNPQDNTHLCVTGSNTLKMYRYTEGNFKQLAFQKIEGQDYLSQCWLAEDAVVCGTASGKILLFVGGELKAEMNVSERVTYVAALNNGFACGTASGNVIVYEATEDEELYKQAQEVPLPADIANTTQSVHCIAVSPSEDALVCTTKEGQIYTLNLAATESDILRPVGLRLLSDLFHHRAITGLDVAVRKPLIATTSLDCSIRVWNYHTHALELVKYFSEEAHSIAIHPSGLFVLVGFGDKLRLMSLLMDDMHTIKEFSIRECKECRFSNGGHLFAAAQGNVIQIYSTWTFKPVGSLKGHSGRIRSITWSPDDTRIVSTGADGAVYEWSTLERRRINECVQKTCSYTGATLDPETGAIYAVGSDKMLKRIHNSDMELEVPVSARATSDLVLTQVIVSSSGKMLLAATAQGSVRSYKVPLELKAEWTSTCTHFGGVTRLRISPDDQTLFSVGEDGCLFLHKLTDKDGRAGKRRALSDWADEILITKSDLEEKNTLMSELKRRVEELQMASEYQLRLKDMNYNEKIKEITDKFTQEKEDLKRQLQSVKAEKEKEENRHNEEIASLNDRQLQEIQELEHQHNQKLMTEYEKYQMLQKKSQEMQSDYEEQLERMASSKEQALKDLAEYWESKLREKTAMLEAANEAARDQQREHEEIVRQIELDADKEILAMRLNYEKALKEEKEHGLEVKGENGILLKKFKALQREIEEEQHKRADMQAEQKKLHAHIKALEREIVSGKKEIDERDETIQDKERRIYDLKKKNQELEKFKFVLDYKIKELKKQIEPKDQDIRAMKQQISEMDVELERYHKTKDALQLQVEETNTKLKASDTQLRKHLSRVKFLENVISRFKSELQGAVGFIQEPKKLADTVRDMHRRHCVDSDDKGTPIEEDIQSEHNRQRDFLERNIAALQKKLKKAEEAHTSEVGRIMQENVGLIKEINDLRKELKMARSDAKQLQGTLKTTRTLAQMRGQPLPSKDETKKLAGVTTATLRESYETEQTDRIITMQKQEIRRLRETIKEMEKISQSRPPSTGRLPPMTTA</sequence>
<evidence type="ECO:0000259" key="6">
    <source>
        <dbReference type="Pfam" id="PF23185"/>
    </source>
</evidence>
<accession>F2U8Y7</accession>
<feature type="repeat" description="WD" evidence="3">
    <location>
        <begin position="454"/>
        <end position="495"/>
    </location>
</feature>
<dbReference type="AlphaFoldDB" id="F2U8Y7"/>
<dbReference type="SUPFAM" id="SSF50978">
    <property type="entry name" value="WD40 repeat-like"/>
    <property type="match status" value="3"/>
</dbReference>
<feature type="domain" description="EML-like second beta-propeller" evidence="7">
    <location>
        <begin position="339"/>
        <end position="617"/>
    </location>
</feature>
<dbReference type="RefSeq" id="XP_004994221.1">
    <property type="nucleotide sequence ID" value="XM_004994164.1"/>
</dbReference>
<dbReference type="PROSITE" id="PS50082">
    <property type="entry name" value="WD_REPEATS_2"/>
    <property type="match status" value="1"/>
</dbReference>
<dbReference type="FunCoup" id="F2U8Y7">
    <property type="interactions" value="21"/>
</dbReference>
<dbReference type="PANTHER" id="PTHR32215">
    <property type="entry name" value="CILIA- AND FLAGELLA-ASSOCIATED PROTEIN 57"/>
    <property type="match status" value="1"/>
</dbReference>
<keyword evidence="2" id="KW-0677">Repeat</keyword>
<dbReference type="STRING" id="946362.F2U8Y7"/>
<evidence type="ECO:0000256" key="2">
    <source>
        <dbReference type="ARBA" id="ARBA00022737"/>
    </source>
</evidence>
<proteinExistence type="predicted"/>
<gene>
    <name evidence="8" type="ORF">PTSG_04904</name>
</gene>
<keyword evidence="4" id="KW-0175">Coiled coil</keyword>
<evidence type="ECO:0000313" key="9">
    <source>
        <dbReference type="Proteomes" id="UP000007799"/>
    </source>
</evidence>
<dbReference type="PANTHER" id="PTHR32215:SF0">
    <property type="entry name" value="CILIA- AND FLAGELLA-ASSOCIATED PROTEIN 57"/>
    <property type="match status" value="1"/>
</dbReference>